<reference evidence="2 3" key="1">
    <citation type="journal article" date="2020" name="ISME J.">
        <title>Comparative genomics reveals insights into cyanobacterial evolution and habitat adaptation.</title>
        <authorList>
            <person name="Chen M.Y."/>
            <person name="Teng W.K."/>
            <person name="Zhao L."/>
            <person name="Hu C.X."/>
            <person name="Zhou Y.K."/>
            <person name="Han B.P."/>
            <person name="Song L.R."/>
            <person name="Shu W.S."/>
        </authorList>
    </citation>
    <scope>NUCLEOTIDE SEQUENCE [LARGE SCALE GENOMIC DNA]</scope>
    <source>
        <strain evidence="2 3">FACHB-1370</strain>
    </source>
</reference>
<comment type="caution">
    <text evidence="2">The sequence shown here is derived from an EMBL/GenBank/DDBJ whole genome shotgun (WGS) entry which is preliminary data.</text>
</comment>
<dbReference type="Proteomes" id="UP000641954">
    <property type="component" value="Unassembled WGS sequence"/>
</dbReference>
<dbReference type="RefSeq" id="WP_054465135.1">
    <property type="nucleotide sequence ID" value="NZ_JACJSK010000010.1"/>
</dbReference>
<keyword evidence="1" id="KW-0175">Coiled coil</keyword>
<dbReference type="PROSITE" id="PS51257">
    <property type="entry name" value="PROKAR_LIPOPROTEIN"/>
    <property type="match status" value="1"/>
</dbReference>
<proteinExistence type="predicted"/>
<feature type="coiled-coil region" evidence="1">
    <location>
        <begin position="51"/>
        <end position="134"/>
    </location>
</feature>
<protein>
    <submittedName>
        <fullName evidence="2">Uncharacterized protein</fullName>
    </submittedName>
</protein>
<dbReference type="EMBL" id="JACJSK010000010">
    <property type="protein sequence ID" value="MBD2544080.1"/>
    <property type="molecule type" value="Genomic_DNA"/>
</dbReference>
<accession>A0ABR8EEC1</accession>
<name>A0ABR8EEC1_9CYAN</name>
<evidence type="ECO:0000313" key="2">
    <source>
        <dbReference type="EMBL" id="MBD2544080.1"/>
    </source>
</evidence>
<keyword evidence="3" id="KW-1185">Reference proteome</keyword>
<organism evidence="2 3">
    <name type="scientific">Planktothricoides raciborskii FACHB-1370</name>
    <dbReference type="NCBI Taxonomy" id="2949576"/>
    <lineage>
        <taxon>Bacteria</taxon>
        <taxon>Bacillati</taxon>
        <taxon>Cyanobacteriota</taxon>
        <taxon>Cyanophyceae</taxon>
        <taxon>Oscillatoriophycideae</taxon>
        <taxon>Oscillatoriales</taxon>
        <taxon>Oscillatoriaceae</taxon>
        <taxon>Planktothricoides</taxon>
    </lineage>
</organism>
<evidence type="ECO:0000256" key="1">
    <source>
        <dbReference type="SAM" id="Coils"/>
    </source>
</evidence>
<sequence>MKNLLLLGTLSFTIAFSCGLVVEKNVTKSAAIGAIATISTLSSGLVLSKISEKERQKLQGQTEKVKSLESQISSLTEKKTNLVKVINNKTRSKTKVEQEVNAKLKEIDRLKEEINSLKLQRDTLQDVIFNLETKEKKIPAKRWVKPKDKPIKSTGLYNYILEGLEKSLVFYDPQKHKTFENYLESLQPAAEELWSAYRFNQVQVNYGDPSIQAAYLIRYYPHYAYMNYQILEMIHRQNLFKCFTDETLEVCLFGAGPCPEIVGLSKLLSENYQFIKKLVVNVYDLAGAQWSLSREITEKFIVPEYWYGDLTVNSNYLDLCEFNSLQSVKQSIKRSRLFVFQNCLNEIYNVYTVQFNLNFLLDEIPVGGAMVIIDLCNYSQNVTIVDELEKKVKNRGDFEIYCPPIDNLNIKACPNLPQIIKKHLLTSKGRLVPRSKDIQCLFISLHKII</sequence>
<evidence type="ECO:0000313" key="3">
    <source>
        <dbReference type="Proteomes" id="UP000641954"/>
    </source>
</evidence>
<gene>
    <name evidence="2" type="ORF">H6G72_09525</name>
</gene>